<dbReference type="GO" id="GO:0003899">
    <property type="term" value="F:DNA-directed RNA polymerase activity"/>
    <property type="evidence" value="ECO:0007669"/>
    <property type="project" value="UniProtKB-EC"/>
</dbReference>
<dbReference type="Pfam" id="PF10551">
    <property type="entry name" value="MULE"/>
    <property type="match status" value="1"/>
</dbReference>
<reference evidence="8" key="1">
    <citation type="submission" date="2020-06" db="EMBL/GenBank/DDBJ databases">
        <authorList>
            <person name="Li T."/>
            <person name="Hu X."/>
            <person name="Zhang T."/>
            <person name="Song X."/>
            <person name="Zhang H."/>
            <person name="Dai N."/>
            <person name="Sheng W."/>
            <person name="Hou X."/>
            <person name="Wei L."/>
        </authorList>
    </citation>
    <scope>NUCLEOTIDE SEQUENCE</scope>
    <source>
        <strain evidence="8">G02</strain>
        <tissue evidence="8">Leaf</tissue>
    </source>
</reference>
<evidence type="ECO:0000256" key="3">
    <source>
        <dbReference type="ARBA" id="ARBA00022679"/>
    </source>
</evidence>
<keyword evidence="4" id="KW-0548">Nucleotidyltransferase</keyword>
<feature type="compositionally biased region" description="Basic and acidic residues" evidence="6">
    <location>
        <begin position="679"/>
        <end position="688"/>
    </location>
</feature>
<sequence>MENPEMSQQWGEYMSLLANEGLPSSCNPDFGTGTSNPDFGAGTSNVDFGAGTSNYGADDYYPSMVAVTSGLQNIAIYHSEPSQSQIHVSENFTPHQDAAVDPILDTFGNLSDASSEPDEVDYPIPPEDGPNDVDINIMAENFAQGQVKQNPSYGIKHVIQTVKDHTGYDIPYQKAWYSLKMAREIVYGTWESSVQKLPKYMGALKKYNPGTIVEWEHKAFQPSTGAHVIGYVFWAFAPCIEGFQFCRNVISVDGTHLYTKYRHKMLIVAAMDGNQQVLPLAFAIVDDESTSSWKWFLTLLSRHVIRGRRGVCLISDRHPGIIKAVREGSDFVSPHGAHRYCLRHVCSNFNTHYKNVIMKDLCWRAGSEYQIRKFNRIMEEIKSQNVAAFEFLDKINKEKWTASHDGGWRTGILTTNMSECINGVLKGARRLPLTAIVEITLARTVNYFVTRRGGVMQWSPTANFGRILHIRCSINGIKNLLIIPSQNTITANSPHRLLQNGSRDWTQYSCCQNHQSRMFMRLFNHCIRKIIGMPRNFGWSMIRLFVSLHVQATTEVCEAVRFGFMTDEEVRRHSVVKITNPNLLDILEKPIPGGLYDPAMGPLDENSPLCHADVNHAGNVHTTALVENCVYQLELITKGDIVGAKRLSMRQNLQDKKNMDWVLSNDIVDPEDSQGSHTSHSDDHTHYEHNSQACWDSSQLTEAMSVLNEFLKKKGRKCKNCDCNNPKLNKPTFGWFHVFLILHCLLPNRFIQSGLSDTQLRSNAIQRSRLDVAHSGEGEEGPSSEVVNASDYSWKDDSDTVEATSFIDTSDTPKKSSKKGANQARNQGLEEPNNYFSGPLLPSEVRDILRRLWENEAPLCSYMCDIQQQQCRLSGNVAGYSMFFLESILVPPIKFRPPAKGGDSVSVKEHPVNRCYATCIYDLCFKLESDGASSNGSIGKVLQSNIALGNAHVNNAERSKIINRWMDLQQSINVLFDSKTANSEPVSLVFAFM</sequence>
<feature type="region of interest" description="Disordered" evidence="6">
    <location>
        <begin position="667"/>
        <end position="688"/>
    </location>
</feature>
<keyword evidence="5" id="KW-0804">Transcription</keyword>
<feature type="domain" description="MULE transposase" evidence="7">
    <location>
        <begin position="249"/>
        <end position="348"/>
    </location>
</feature>
<dbReference type="AlphaFoldDB" id="A0AAW2TKQ8"/>
<keyword evidence="3" id="KW-0808">Transferase</keyword>
<keyword evidence="2 8" id="KW-0240">DNA-directed RNA polymerase</keyword>
<dbReference type="EC" id="2.7.7.6" evidence="1"/>
<evidence type="ECO:0000259" key="7">
    <source>
        <dbReference type="Pfam" id="PF10551"/>
    </source>
</evidence>
<protein>
    <recommendedName>
        <fullName evidence="1">DNA-directed RNA polymerase</fullName>
        <ecNumber evidence="1">2.7.7.6</ecNumber>
    </recommendedName>
</protein>
<evidence type="ECO:0000256" key="6">
    <source>
        <dbReference type="SAM" id="MobiDB-lite"/>
    </source>
</evidence>
<feature type="region of interest" description="Disordered" evidence="6">
    <location>
        <begin position="805"/>
        <end position="836"/>
    </location>
</feature>
<accession>A0AAW2TKQ8</accession>
<dbReference type="PANTHER" id="PTHR31973:SF195">
    <property type="entry name" value="MUDR FAMILY TRANSPOSASE"/>
    <property type="match status" value="1"/>
</dbReference>
<evidence type="ECO:0000256" key="2">
    <source>
        <dbReference type="ARBA" id="ARBA00022478"/>
    </source>
</evidence>
<evidence type="ECO:0000313" key="8">
    <source>
        <dbReference type="EMBL" id="KAL0404940.1"/>
    </source>
</evidence>
<dbReference type="InterPro" id="IPR018289">
    <property type="entry name" value="MULE_transposase_dom"/>
</dbReference>
<comment type="caution">
    <text evidence="8">The sequence shown here is derived from an EMBL/GenBank/DDBJ whole genome shotgun (WGS) entry which is preliminary data.</text>
</comment>
<dbReference type="Gene3D" id="4.10.860.120">
    <property type="entry name" value="RNA polymerase II, clamp domain"/>
    <property type="match status" value="1"/>
</dbReference>
<gene>
    <name evidence="8" type="ORF">Sradi_2134800</name>
</gene>
<dbReference type="InterPro" id="IPR044893">
    <property type="entry name" value="RNA_pol_Rpb1_clamp_domain"/>
</dbReference>
<name>A0AAW2TKQ8_SESRA</name>
<feature type="non-terminal residue" evidence="8">
    <location>
        <position position="993"/>
    </location>
</feature>
<dbReference type="PANTHER" id="PTHR31973">
    <property type="entry name" value="POLYPROTEIN, PUTATIVE-RELATED"/>
    <property type="match status" value="1"/>
</dbReference>
<evidence type="ECO:0000256" key="4">
    <source>
        <dbReference type="ARBA" id="ARBA00022695"/>
    </source>
</evidence>
<evidence type="ECO:0000256" key="5">
    <source>
        <dbReference type="ARBA" id="ARBA00023163"/>
    </source>
</evidence>
<organism evidence="8">
    <name type="scientific">Sesamum radiatum</name>
    <name type="common">Black benniseed</name>
    <dbReference type="NCBI Taxonomy" id="300843"/>
    <lineage>
        <taxon>Eukaryota</taxon>
        <taxon>Viridiplantae</taxon>
        <taxon>Streptophyta</taxon>
        <taxon>Embryophyta</taxon>
        <taxon>Tracheophyta</taxon>
        <taxon>Spermatophyta</taxon>
        <taxon>Magnoliopsida</taxon>
        <taxon>eudicotyledons</taxon>
        <taxon>Gunneridae</taxon>
        <taxon>Pentapetalae</taxon>
        <taxon>asterids</taxon>
        <taxon>lamiids</taxon>
        <taxon>Lamiales</taxon>
        <taxon>Pedaliaceae</taxon>
        <taxon>Sesamum</taxon>
    </lineage>
</organism>
<evidence type="ECO:0000256" key="1">
    <source>
        <dbReference type="ARBA" id="ARBA00012418"/>
    </source>
</evidence>
<reference evidence="8" key="2">
    <citation type="journal article" date="2024" name="Plant">
        <title>Genomic evolution and insights into agronomic trait innovations of Sesamum species.</title>
        <authorList>
            <person name="Miao H."/>
            <person name="Wang L."/>
            <person name="Qu L."/>
            <person name="Liu H."/>
            <person name="Sun Y."/>
            <person name="Le M."/>
            <person name="Wang Q."/>
            <person name="Wei S."/>
            <person name="Zheng Y."/>
            <person name="Lin W."/>
            <person name="Duan Y."/>
            <person name="Cao H."/>
            <person name="Xiong S."/>
            <person name="Wang X."/>
            <person name="Wei L."/>
            <person name="Li C."/>
            <person name="Ma Q."/>
            <person name="Ju M."/>
            <person name="Zhao R."/>
            <person name="Li G."/>
            <person name="Mu C."/>
            <person name="Tian Q."/>
            <person name="Mei H."/>
            <person name="Zhang T."/>
            <person name="Gao T."/>
            <person name="Zhang H."/>
        </authorList>
    </citation>
    <scope>NUCLEOTIDE SEQUENCE</scope>
    <source>
        <strain evidence="8">G02</strain>
    </source>
</reference>
<proteinExistence type="predicted"/>
<dbReference type="GO" id="GO:0000428">
    <property type="term" value="C:DNA-directed RNA polymerase complex"/>
    <property type="evidence" value="ECO:0007669"/>
    <property type="project" value="UniProtKB-KW"/>
</dbReference>
<dbReference type="EMBL" id="JACGWJ010000008">
    <property type="protein sequence ID" value="KAL0404940.1"/>
    <property type="molecule type" value="Genomic_DNA"/>
</dbReference>
<dbReference type="SUPFAM" id="SSF64484">
    <property type="entry name" value="beta and beta-prime subunits of DNA dependent RNA-polymerase"/>
    <property type="match status" value="1"/>
</dbReference>